<dbReference type="AlphaFoldDB" id="A0A8J2YHE1"/>
<keyword evidence="4" id="KW-1185">Reference proteome</keyword>
<evidence type="ECO:0000256" key="1">
    <source>
        <dbReference type="ARBA" id="ARBA00008270"/>
    </source>
</evidence>
<dbReference type="PANTHER" id="PTHR13774:SF32">
    <property type="entry name" value="ANTISENSE-ENHANCING SEQUENCE 1"/>
    <property type="match status" value="1"/>
</dbReference>
<sequence length="300" mass="32588">MPRRYRILDVFTDRPLTGNPLAVVLDCDGLDTQAMQSIAREFNLSETVFLLPPADDVNLARLRIFTPRRELPFAGHPTVGTAVQLAIENAVGFREDINFLVEEQVGLVPCTVRLMDTGKGRARFELPKLPERLPWNFDRSDVAAALSLEPGDIGCGDYVPARFSAGVPFYYVPLSDLDAVARARPDMSRWNNVFDAAAPEIYVYTKGGREEGASYHARMFAPSMGIAEDPATGAAAAGFAGVVQATERPGDGEHTYVIEQGYEMGRPSRIVLSLIIENRALTAATIGGHAVVVASGELHV</sequence>
<dbReference type="Proteomes" id="UP000602745">
    <property type="component" value="Unassembled WGS sequence"/>
</dbReference>
<organism evidence="3 4">
    <name type="scientific">Agaricicola taiwanensis</name>
    <dbReference type="NCBI Taxonomy" id="591372"/>
    <lineage>
        <taxon>Bacteria</taxon>
        <taxon>Pseudomonadati</taxon>
        <taxon>Pseudomonadota</taxon>
        <taxon>Alphaproteobacteria</taxon>
        <taxon>Rhodobacterales</taxon>
        <taxon>Paracoccaceae</taxon>
        <taxon>Agaricicola</taxon>
    </lineage>
</organism>
<dbReference type="SUPFAM" id="SSF54506">
    <property type="entry name" value="Diaminopimelate epimerase-like"/>
    <property type="match status" value="1"/>
</dbReference>
<dbReference type="RefSeq" id="WP_188409580.1">
    <property type="nucleotide sequence ID" value="NZ_BMCP01000002.1"/>
</dbReference>
<name>A0A8J2YHE1_9RHOB</name>
<dbReference type="GO" id="GO:0016853">
    <property type="term" value="F:isomerase activity"/>
    <property type="evidence" value="ECO:0007669"/>
    <property type="project" value="TreeGrafter"/>
</dbReference>
<evidence type="ECO:0000256" key="2">
    <source>
        <dbReference type="PIRSR" id="PIRSR016184-1"/>
    </source>
</evidence>
<dbReference type="GO" id="GO:0005737">
    <property type="term" value="C:cytoplasm"/>
    <property type="evidence" value="ECO:0007669"/>
    <property type="project" value="TreeGrafter"/>
</dbReference>
<evidence type="ECO:0000313" key="4">
    <source>
        <dbReference type="Proteomes" id="UP000602745"/>
    </source>
</evidence>
<evidence type="ECO:0000313" key="3">
    <source>
        <dbReference type="EMBL" id="GGE42731.1"/>
    </source>
</evidence>
<reference evidence="3" key="1">
    <citation type="journal article" date="2014" name="Int. J. Syst. Evol. Microbiol.">
        <title>Complete genome sequence of Corynebacterium casei LMG S-19264T (=DSM 44701T), isolated from a smear-ripened cheese.</title>
        <authorList>
            <consortium name="US DOE Joint Genome Institute (JGI-PGF)"/>
            <person name="Walter F."/>
            <person name="Albersmeier A."/>
            <person name="Kalinowski J."/>
            <person name="Ruckert C."/>
        </authorList>
    </citation>
    <scope>NUCLEOTIDE SEQUENCE</scope>
    <source>
        <strain evidence="3">CCM 7684</strain>
    </source>
</reference>
<dbReference type="EMBL" id="BMCP01000002">
    <property type="protein sequence ID" value="GGE42731.1"/>
    <property type="molecule type" value="Genomic_DNA"/>
</dbReference>
<dbReference type="Pfam" id="PF02567">
    <property type="entry name" value="PhzC-PhzF"/>
    <property type="match status" value="1"/>
</dbReference>
<feature type="active site" evidence="2">
    <location>
        <position position="46"/>
    </location>
</feature>
<reference evidence="3" key="2">
    <citation type="submission" date="2020-09" db="EMBL/GenBank/DDBJ databases">
        <authorList>
            <person name="Sun Q."/>
            <person name="Sedlacek I."/>
        </authorList>
    </citation>
    <scope>NUCLEOTIDE SEQUENCE</scope>
    <source>
        <strain evidence="3">CCM 7684</strain>
    </source>
</reference>
<dbReference type="Gene3D" id="3.10.310.10">
    <property type="entry name" value="Diaminopimelate Epimerase, Chain A, domain 1"/>
    <property type="match status" value="2"/>
</dbReference>
<accession>A0A8J2YHE1</accession>
<protein>
    <submittedName>
        <fullName evidence="3">Phenazine biosynthesis protein PhzF</fullName>
    </submittedName>
</protein>
<dbReference type="InterPro" id="IPR003719">
    <property type="entry name" value="Phenazine_PhzF-like"/>
</dbReference>
<gene>
    <name evidence="3" type="ORF">GCM10007276_20010</name>
</gene>
<proteinExistence type="inferred from homology"/>
<dbReference type="NCBIfam" id="TIGR00654">
    <property type="entry name" value="PhzF_family"/>
    <property type="match status" value="1"/>
</dbReference>
<dbReference type="PANTHER" id="PTHR13774">
    <property type="entry name" value="PHENAZINE BIOSYNTHESIS PROTEIN"/>
    <property type="match status" value="1"/>
</dbReference>
<comment type="similarity">
    <text evidence="1">Belongs to the PhzF family.</text>
</comment>
<dbReference type="PIRSF" id="PIRSF016184">
    <property type="entry name" value="PhzC_PhzF"/>
    <property type="match status" value="1"/>
</dbReference>
<comment type="caution">
    <text evidence="3">The sequence shown here is derived from an EMBL/GenBank/DDBJ whole genome shotgun (WGS) entry which is preliminary data.</text>
</comment>